<name>A0A9R1CPG8_9EURY</name>
<dbReference type="RefSeq" id="WP_256028582.1">
    <property type="nucleotide sequence ID" value="NZ_JAHLKM010000003.1"/>
</dbReference>
<keyword evidence="2" id="KW-1133">Transmembrane helix</keyword>
<protein>
    <submittedName>
        <fullName evidence="3">Uncharacterized protein</fullName>
    </submittedName>
</protein>
<organism evidence="3 4">
    <name type="scientific">Natronomonas aquatica</name>
    <dbReference type="NCBI Taxonomy" id="2841590"/>
    <lineage>
        <taxon>Archaea</taxon>
        <taxon>Methanobacteriati</taxon>
        <taxon>Methanobacteriota</taxon>
        <taxon>Stenosarchaea group</taxon>
        <taxon>Halobacteria</taxon>
        <taxon>Halobacteriales</taxon>
        <taxon>Natronomonadaceae</taxon>
        <taxon>Natronomonas</taxon>
    </lineage>
</organism>
<evidence type="ECO:0000313" key="4">
    <source>
        <dbReference type="Proteomes" id="UP001139494"/>
    </source>
</evidence>
<dbReference type="Proteomes" id="UP001139494">
    <property type="component" value="Unassembled WGS sequence"/>
</dbReference>
<keyword evidence="2" id="KW-0812">Transmembrane</keyword>
<dbReference type="AlphaFoldDB" id="A0A9R1CPG8"/>
<accession>A0A9R1CPG8</accession>
<evidence type="ECO:0000313" key="3">
    <source>
        <dbReference type="EMBL" id="MCQ4332644.1"/>
    </source>
</evidence>
<sequence>MTGGRTKAPRGGVRRLQSSEAAPTGIVFSFLVTLSGVMLVRDVYGGRDHDARLLECARIAAIVPAYRDADVIDEGVETLFASNYRNLEIVVVGEPGDEPTLSASSTSSVGTASDIRYRRPGDAARSDHSRSDFRSWFRSR</sequence>
<keyword evidence="4" id="KW-1185">Reference proteome</keyword>
<feature type="transmembrane region" description="Helical" evidence="2">
    <location>
        <begin position="21"/>
        <end position="40"/>
    </location>
</feature>
<feature type="region of interest" description="Disordered" evidence="1">
    <location>
        <begin position="95"/>
        <end position="140"/>
    </location>
</feature>
<dbReference type="EMBL" id="JAHLKM010000003">
    <property type="protein sequence ID" value="MCQ4332644.1"/>
    <property type="molecule type" value="Genomic_DNA"/>
</dbReference>
<evidence type="ECO:0000256" key="2">
    <source>
        <dbReference type="SAM" id="Phobius"/>
    </source>
</evidence>
<feature type="compositionally biased region" description="Low complexity" evidence="1">
    <location>
        <begin position="102"/>
        <end position="113"/>
    </location>
</feature>
<gene>
    <name evidence="3" type="ORF">KM295_03890</name>
</gene>
<comment type="caution">
    <text evidence="3">The sequence shown here is derived from an EMBL/GenBank/DDBJ whole genome shotgun (WGS) entry which is preliminary data.</text>
</comment>
<proteinExistence type="predicted"/>
<keyword evidence="2" id="KW-0472">Membrane</keyword>
<reference evidence="3" key="1">
    <citation type="journal article" date="2023" name="Front. Microbiol.">
        <title>Genomic-based phylogenetic and metabolic analyses of the genus Natronomonas, and description of Natronomonas aquatica sp. nov.</title>
        <authorList>
            <person name="Garcia-Roldan A."/>
            <person name="Duran-Viseras A."/>
            <person name="de la Haba R.R."/>
            <person name="Corral P."/>
            <person name="Sanchez-Porro C."/>
            <person name="Ventosa A."/>
        </authorList>
    </citation>
    <scope>NUCLEOTIDE SEQUENCE</scope>
    <source>
        <strain evidence="3">F2-12</strain>
    </source>
</reference>
<evidence type="ECO:0000256" key="1">
    <source>
        <dbReference type="SAM" id="MobiDB-lite"/>
    </source>
</evidence>
<feature type="compositionally biased region" description="Basic and acidic residues" evidence="1">
    <location>
        <begin position="115"/>
        <end position="140"/>
    </location>
</feature>